<reference evidence="2 3" key="1">
    <citation type="submission" date="2023-04" db="EMBL/GenBank/DDBJ databases">
        <title>A long-awaited taxogenomic arrangement of the family Halomonadaceae.</title>
        <authorList>
            <person name="De La Haba R."/>
            <person name="Chuvochina M."/>
            <person name="Wittouck S."/>
            <person name="Arahal D.R."/>
            <person name="Sanchez-Porro C."/>
            <person name="Hugenholtz P."/>
            <person name="Ventosa A."/>
        </authorList>
    </citation>
    <scope>NUCLEOTIDE SEQUENCE [LARGE SCALE GENOMIC DNA]</scope>
    <source>
        <strain evidence="2 3">DSM 21020</strain>
    </source>
</reference>
<keyword evidence="3" id="KW-1185">Reference proteome</keyword>
<dbReference type="EMBL" id="JARWAN010000042">
    <property type="protein sequence ID" value="MDR5900403.1"/>
    <property type="molecule type" value="Genomic_DNA"/>
</dbReference>
<dbReference type="RefSeq" id="WP_309657279.1">
    <property type="nucleotide sequence ID" value="NZ_JARWAN010000042.1"/>
</dbReference>
<sequence length="320" mass="37206">MHDTLALTDPFSPALTDQTDLHAWLTERYRVEKHLQQWADNRPKPTLAPGALNHWIVLWHLYERVQDAATTPPPLSPRAQRFEQAFAEAARSIANSDKTLPELATLQHCLHQWYASLDTPAYRTARRAEERRPRENLKRFAEWFDALWKQYSHLRLIRVDLGYGEGMRPNVGNIQAHRAALCKAFHDNPLFEALLGYAWTLEWQPRKGFHYHFVFCFDGHQTRQDITLGKAIGHYWQQIVGQDIGVYFNCNTSTYEEHALGELRYHDTKKRHRVIERIGGYLTKRDAIAALIANRTFQTSVIKPPRATSVGRPRQHRIAT</sequence>
<organism evidence="2 3">
    <name type="scientific">Vreelandella vilamensis</name>
    <dbReference type="NCBI Taxonomy" id="531309"/>
    <lineage>
        <taxon>Bacteria</taxon>
        <taxon>Pseudomonadati</taxon>
        <taxon>Pseudomonadota</taxon>
        <taxon>Gammaproteobacteria</taxon>
        <taxon>Oceanospirillales</taxon>
        <taxon>Halomonadaceae</taxon>
        <taxon>Vreelandella</taxon>
    </lineage>
</organism>
<dbReference type="Pfam" id="PF11726">
    <property type="entry name" value="YagK_YfjJ_C"/>
    <property type="match status" value="1"/>
</dbReference>
<proteinExistence type="predicted"/>
<comment type="caution">
    <text evidence="2">The sequence shown here is derived from an EMBL/GenBank/DDBJ whole genome shotgun (WGS) entry which is preliminary data.</text>
</comment>
<gene>
    <name evidence="2" type="ORF">QC823_15670</name>
</gene>
<accession>A0ABU1HA82</accession>
<name>A0ABU1HA82_9GAMM</name>
<evidence type="ECO:0000313" key="3">
    <source>
        <dbReference type="Proteomes" id="UP001254564"/>
    </source>
</evidence>
<feature type="domain" description="YagK/YfjJ C-terminal" evidence="1">
    <location>
        <begin position="150"/>
        <end position="297"/>
    </location>
</feature>
<protein>
    <submittedName>
        <fullName evidence="2">Inovirus-type Gp2 protein</fullName>
    </submittedName>
</protein>
<evidence type="ECO:0000313" key="2">
    <source>
        <dbReference type="EMBL" id="MDR5900403.1"/>
    </source>
</evidence>
<dbReference type="InterPro" id="IPR057271">
    <property type="entry name" value="YagK_YfjJ_C"/>
</dbReference>
<dbReference type="Proteomes" id="UP001254564">
    <property type="component" value="Unassembled WGS sequence"/>
</dbReference>
<evidence type="ECO:0000259" key="1">
    <source>
        <dbReference type="Pfam" id="PF11726"/>
    </source>
</evidence>